<dbReference type="EMBL" id="VCKW01000141">
    <property type="protein sequence ID" value="TMQ93661.1"/>
    <property type="molecule type" value="Genomic_DNA"/>
</dbReference>
<keyword evidence="6" id="KW-0489">Methyltransferase</keyword>
<dbReference type="AlphaFoldDB" id="A0A5C4J7M0"/>
<evidence type="ECO:0000256" key="3">
    <source>
        <dbReference type="ARBA" id="ARBA00022989"/>
    </source>
</evidence>
<dbReference type="Pfam" id="PF04191">
    <property type="entry name" value="PEMT"/>
    <property type="match status" value="1"/>
</dbReference>
<keyword evidence="3 5" id="KW-1133">Transmembrane helix</keyword>
<name>A0A5C4J7M0_9ACTN</name>
<keyword evidence="7" id="KW-1185">Reference proteome</keyword>
<keyword evidence="2 5" id="KW-0812">Transmembrane</keyword>
<evidence type="ECO:0000313" key="7">
    <source>
        <dbReference type="Proteomes" id="UP000309174"/>
    </source>
</evidence>
<dbReference type="RefSeq" id="WP_138647651.1">
    <property type="nucleotide sequence ID" value="NZ_VCKW01000141.1"/>
</dbReference>
<sequence>MRTSPATLGSTLFFAAAPGVVAGLMPWWLTGWRPRHPLLWPVPLRITGIILVTAGSLVLVNAFVRFVTEGLGTPAPIAPTEHLVVGGLYRHVRNPMYLAVITTIAGQALVLQRGALLWYLAAATTVMVAFVHLYEQPALRARFGTRYEQYSHAVPAWLPRLRPFHSDDHPGRPTAD</sequence>
<keyword evidence="4 5" id="KW-0472">Membrane</keyword>
<feature type="transmembrane region" description="Helical" evidence="5">
    <location>
        <begin position="46"/>
        <end position="64"/>
    </location>
</feature>
<evidence type="ECO:0000256" key="1">
    <source>
        <dbReference type="ARBA" id="ARBA00004127"/>
    </source>
</evidence>
<reference evidence="6 7" key="1">
    <citation type="submission" date="2019-05" db="EMBL/GenBank/DDBJ databases">
        <title>Draft genome sequence of Actinomadura sp. 14C53.</title>
        <authorList>
            <person name="Saricaoglu S."/>
            <person name="Isik K."/>
        </authorList>
    </citation>
    <scope>NUCLEOTIDE SEQUENCE [LARGE SCALE GENOMIC DNA]</scope>
    <source>
        <strain evidence="6 7">14C53</strain>
    </source>
</reference>
<evidence type="ECO:0000256" key="2">
    <source>
        <dbReference type="ARBA" id="ARBA00022692"/>
    </source>
</evidence>
<dbReference type="Gene3D" id="1.20.120.1630">
    <property type="match status" value="1"/>
</dbReference>
<dbReference type="GO" id="GO:0012505">
    <property type="term" value="C:endomembrane system"/>
    <property type="evidence" value="ECO:0007669"/>
    <property type="project" value="UniProtKB-SubCell"/>
</dbReference>
<feature type="transmembrane region" description="Helical" evidence="5">
    <location>
        <begin position="116"/>
        <end position="134"/>
    </location>
</feature>
<comment type="caution">
    <text evidence="6">The sequence shown here is derived from an EMBL/GenBank/DDBJ whole genome shotgun (WGS) entry which is preliminary data.</text>
</comment>
<protein>
    <submittedName>
        <fullName evidence="6">Isoprenylcysteine carboxylmethyltransferase family protein</fullName>
    </submittedName>
</protein>
<evidence type="ECO:0000256" key="4">
    <source>
        <dbReference type="ARBA" id="ARBA00023136"/>
    </source>
</evidence>
<organism evidence="6 7">
    <name type="scientific">Actinomadura soli</name>
    <dbReference type="NCBI Taxonomy" id="2508997"/>
    <lineage>
        <taxon>Bacteria</taxon>
        <taxon>Bacillati</taxon>
        <taxon>Actinomycetota</taxon>
        <taxon>Actinomycetes</taxon>
        <taxon>Streptosporangiales</taxon>
        <taxon>Thermomonosporaceae</taxon>
        <taxon>Actinomadura</taxon>
    </lineage>
</organism>
<dbReference type="GO" id="GO:0008168">
    <property type="term" value="F:methyltransferase activity"/>
    <property type="evidence" value="ECO:0007669"/>
    <property type="project" value="UniProtKB-KW"/>
</dbReference>
<evidence type="ECO:0000256" key="5">
    <source>
        <dbReference type="SAM" id="Phobius"/>
    </source>
</evidence>
<comment type="subcellular location">
    <subcellularLocation>
        <location evidence="1">Endomembrane system</location>
        <topology evidence="1">Multi-pass membrane protein</topology>
    </subcellularLocation>
</comment>
<dbReference type="InterPro" id="IPR007318">
    <property type="entry name" value="Phopholipid_MeTrfase"/>
</dbReference>
<dbReference type="OrthoDB" id="941586at2"/>
<gene>
    <name evidence="6" type="ORF">ETD83_25015</name>
</gene>
<feature type="transmembrane region" description="Helical" evidence="5">
    <location>
        <begin position="94"/>
        <end position="110"/>
    </location>
</feature>
<dbReference type="GO" id="GO:0032259">
    <property type="term" value="P:methylation"/>
    <property type="evidence" value="ECO:0007669"/>
    <property type="project" value="UniProtKB-KW"/>
</dbReference>
<dbReference type="Proteomes" id="UP000309174">
    <property type="component" value="Unassembled WGS sequence"/>
</dbReference>
<proteinExistence type="predicted"/>
<keyword evidence="6" id="KW-0808">Transferase</keyword>
<evidence type="ECO:0000313" key="6">
    <source>
        <dbReference type="EMBL" id="TMQ93661.1"/>
    </source>
</evidence>
<accession>A0A5C4J7M0</accession>